<evidence type="ECO:0000259" key="1">
    <source>
        <dbReference type="Pfam" id="PF01850"/>
    </source>
</evidence>
<dbReference type="RefSeq" id="WP_034437007.1">
    <property type="nucleotide sequence ID" value="NZ_CBTK010000312.1"/>
</dbReference>
<dbReference type="AlphaFoldDB" id="A0A7U7GGN6"/>
<gene>
    <name evidence="2" type="ORF">BN874_920003</name>
</gene>
<dbReference type="SUPFAM" id="SSF88723">
    <property type="entry name" value="PIN domain-like"/>
    <property type="match status" value="1"/>
</dbReference>
<keyword evidence="3" id="KW-1185">Reference proteome</keyword>
<organism evidence="2 3">
    <name type="scientific">Candidatus Contendobacter odensis Run_B_J11</name>
    <dbReference type="NCBI Taxonomy" id="1400861"/>
    <lineage>
        <taxon>Bacteria</taxon>
        <taxon>Pseudomonadati</taxon>
        <taxon>Pseudomonadota</taxon>
        <taxon>Gammaproteobacteria</taxon>
        <taxon>Candidatus Competibacteraceae</taxon>
        <taxon>Candidatus Contendibacter</taxon>
    </lineage>
</organism>
<dbReference type="Pfam" id="PF01850">
    <property type="entry name" value="PIN"/>
    <property type="match status" value="1"/>
</dbReference>
<feature type="domain" description="PIN" evidence="1">
    <location>
        <begin position="5"/>
        <end position="113"/>
    </location>
</feature>
<proteinExistence type="predicted"/>
<comment type="caution">
    <text evidence="2">The sequence shown here is derived from an EMBL/GenBank/DDBJ whole genome shotgun (WGS) entry which is preliminary data.</text>
</comment>
<dbReference type="Gene3D" id="3.40.50.1010">
    <property type="entry name" value="5'-nuclease"/>
    <property type="match status" value="1"/>
</dbReference>
<dbReference type="InterPro" id="IPR002716">
    <property type="entry name" value="PIN_dom"/>
</dbReference>
<dbReference type="EMBL" id="CBTK010000312">
    <property type="protein sequence ID" value="CDH47737.1"/>
    <property type="molecule type" value="Genomic_DNA"/>
</dbReference>
<name>A0A7U7GGN6_9GAMM</name>
<sequence length="139" mass="15365">MIRTYVDANLLITAFRGNDAGVAAALQVLDDAQRVFVSSAFLRLEILRKPLFYKRDDEILFMKAFCARVNDWVAVDNALVQQALSLAADHDLGAMDALHLAAALIGKAEEFVTLEKPSKPLFRVPGLRVTSLYPEIESS</sequence>
<accession>A0A7U7GGN6</accession>
<evidence type="ECO:0000313" key="2">
    <source>
        <dbReference type="EMBL" id="CDH47737.1"/>
    </source>
</evidence>
<dbReference type="Proteomes" id="UP000019184">
    <property type="component" value="Unassembled WGS sequence"/>
</dbReference>
<evidence type="ECO:0000313" key="3">
    <source>
        <dbReference type="Proteomes" id="UP000019184"/>
    </source>
</evidence>
<dbReference type="InterPro" id="IPR029060">
    <property type="entry name" value="PIN-like_dom_sf"/>
</dbReference>
<protein>
    <recommendedName>
        <fullName evidence="1">PIN domain-containing protein</fullName>
    </recommendedName>
</protein>
<reference evidence="2 3" key="1">
    <citation type="journal article" date="2014" name="ISME J.">
        <title>Candidatus Competibacter-lineage genomes retrieved from metagenomes reveal functional metabolic diversity.</title>
        <authorList>
            <person name="McIlroy S.J."/>
            <person name="Albertsen M."/>
            <person name="Andresen E.K."/>
            <person name="Saunders A.M."/>
            <person name="Kristiansen R."/>
            <person name="Stokholm-Bjerregaard M."/>
            <person name="Nielsen K.L."/>
            <person name="Nielsen P.H."/>
        </authorList>
    </citation>
    <scope>NUCLEOTIDE SEQUENCE [LARGE SCALE GENOMIC DNA]</scope>
    <source>
        <strain evidence="2 3">Run_B_J11</strain>
    </source>
</reference>